<dbReference type="OrthoDB" id="5851336at2759"/>
<reference evidence="2 3" key="1">
    <citation type="submission" date="2018-08" db="EMBL/GenBank/DDBJ databases">
        <authorList>
            <person name="Laetsch R D."/>
            <person name="Stevens L."/>
            <person name="Kumar S."/>
            <person name="Blaxter L. M."/>
        </authorList>
    </citation>
    <scope>NUCLEOTIDE SEQUENCE [LARGE SCALE GENOMIC DNA]</scope>
</reference>
<feature type="transmembrane region" description="Helical" evidence="1">
    <location>
        <begin position="155"/>
        <end position="173"/>
    </location>
</feature>
<evidence type="ECO:0000256" key="1">
    <source>
        <dbReference type="SAM" id="Phobius"/>
    </source>
</evidence>
<proteinExistence type="predicted"/>
<feature type="transmembrane region" description="Helical" evidence="1">
    <location>
        <begin position="25"/>
        <end position="48"/>
    </location>
</feature>
<keyword evidence="1" id="KW-0472">Membrane</keyword>
<evidence type="ECO:0008006" key="4">
    <source>
        <dbReference type="Google" id="ProtNLM"/>
    </source>
</evidence>
<keyword evidence="1" id="KW-0812">Transmembrane</keyword>
<dbReference type="AlphaFoldDB" id="A0A498SSB9"/>
<gene>
    <name evidence="2" type="ORF">NAV_LOCUS10000</name>
</gene>
<organism evidence="2 3">
    <name type="scientific">Acanthocheilonema viteae</name>
    <name type="common">Filarial nematode worm</name>
    <name type="synonym">Dipetalonema viteae</name>
    <dbReference type="NCBI Taxonomy" id="6277"/>
    <lineage>
        <taxon>Eukaryota</taxon>
        <taxon>Metazoa</taxon>
        <taxon>Ecdysozoa</taxon>
        <taxon>Nematoda</taxon>
        <taxon>Chromadorea</taxon>
        <taxon>Rhabditida</taxon>
        <taxon>Spirurina</taxon>
        <taxon>Spiruromorpha</taxon>
        <taxon>Filarioidea</taxon>
        <taxon>Onchocercidae</taxon>
        <taxon>Acanthocheilonema</taxon>
    </lineage>
</organism>
<keyword evidence="1" id="KW-1133">Transmembrane helix</keyword>
<feature type="non-terminal residue" evidence="2">
    <location>
        <position position="197"/>
    </location>
</feature>
<protein>
    <recommendedName>
        <fullName evidence="4">G-protein coupled receptors family 1 profile domain-containing protein</fullName>
    </recommendedName>
</protein>
<dbReference type="EMBL" id="UPTC01005104">
    <property type="protein sequence ID" value="VBB35209.1"/>
    <property type="molecule type" value="Genomic_DNA"/>
</dbReference>
<feature type="transmembrane region" description="Helical" evidence="1">
    <location>
        <begin position="120"/>
        <end position="143"/>
    </location>
</feature>
<evidence type="ECO:0000313" key="3">
    <source>
        <dbReference type="Proteomes" id="UP000276991"/>
    </source>
</evidence>
<sequence>MTAITLWGNITNIESSSAVQISLHVYGYLIIGPMLILINAPVFVVVMMREALRIPYMYNYYFYVALILLSSIAALFSIILMVVVVVMLKKRFGAAFLSKHSHSRNLVQFFKKQKRYTHTALISCCFTFFLDVVPSIIQCIFMMDTSAKSESIMMLCIYLPLLNSFNMAILFLYRQEDVRNAAVHVFRKLSRRNNIHP</sequence>
<accession>A0A498SSB9</accession>
<name>A0A498SSB9_ACAVI</name>
<feature type="transmembrane region" description="Helical" evidence="1">
    <location>
        <begin position="60"/>
        <end position="88"/>
    </location>
</feature>
<keyword evidence="3" id="KW-1185">Reference proteome</keyword>
<evidence type="ECO:0000313" key="2">
    <source>
        <dbReference type="EMBL" id="VBB35209.1"/>
    </source>
</evidence>
<dbReference type="Proteomes" id="UP000276991">
    <property type="component" value="Unassembled WGS sequence"/>
</dbReference>